<evidence type="ECO:0000259" key="2">
    <source>
        <dbReference type="Pfam" id="PF01266"/>
    </source>
</evidence>
<dbReference type="OrthoDB" id="168391at2157"/>
<dbReference type="AlphaFoldDB" id="A0A4D6HDN9"/>
<dbReference type="GO" id="GO:0005737">
    <property type="term" value="C:cytoplasm"/>
    <property type="evidence" value="ECO:0007669"/>
    <property type="project" value="TreeGrafter"/>
</dbReference>
<dbReference type="InterPro" id="IPR006076">
    <property type="entry name" value="FAD-dep_OxRdtase"/>
</dbReference>
<dbReference type="Proteomes" id="UP000296706">
    <property type="component" value="Chromosome"/>
</dbReference>
<dbReference type="InterPro" id="IPR036188">
    <property type="entry name" value="FAD/NAD-bd_sf"/>
</dbReference>
<reference evidence="3 4" key="1">
    <citation type="journal article" date="2019" name="Nat. Commun.">
        <title>A new type of DNA phosphorothioation-based antiviral system in archaea.</title>
        <authorList>
            <person name="Xiong L."/>
            <person name="Liu S."/>
            <person name="Chen S."/>
            <person name="Xiao Y."/>
            <person name="Zhu B."/>
            <person name="Gao Y."/>
            <person name="Zhang Y."/>
            <person name="Chen B."/>
            <person name="Luo J."/>
            <person name="Deng Z."/>
            <person name="Chen X."/>
            <person name="Wang L."/>
            <person name="Chen S."/>
        </authorList>
    </citation>
    <scope>NUCLEOTIDE SEQUENCE [LARGE SCALE GENOMIC DNA]</scope>
    <source>
        <strain evidence="3 4">CBA1105</strain>
    </source>
</reference>
<dbReference type="KEGG" id="hsn:DV733_06075"/>
<name>A0A4D6HDN9_9EURY</name>
<evidence type="ECO:0000313" key="4">
    <source>
        <dbReference type="Proteomes" id="UP000296706"/>
    </source>
</evidence>
<keyword evidence="1" id="KW-0560">Oxidoreductase</keyword>
<dbReference type="GO" id="GO:0016491">
    <property type="term" value="F:oxidoreductase activity"/>
    <property type="evidence" value="ECO:0007669"/>
    <property type="project" value="UniProtKB-KW"/>
</dbReference>
<protein>
    <submittedName>
        <fullName evidence="3">FAD-binding oxidoreductase</fullName>
    </submittedName>
</protein>
<organism evidence="3 4">
    <name type="scientific">Halapricum salinum</name>
    <dbReference type="NCBI Taxonomy" id="1457250"/>
    <lineage>
        <taxon>Archaea</taxon>
        <taxon>Methanobacteriati</taxon>
        <taxon>Methanobacteriota</taxon>
        <taxon>Stenosarchaea group</taxon>
        <taxon>Halobacteria</taxon>
        <taxon>Halobacteriales</taxon>
        <taxon>Haloarculaceae</taxon>
        <taxon>Halapricum</taxon>
    </lineage>
</organism>
<dbReference type="Gene3D" id="3.50.50.60">
    <property type="entry name" value="FAD/NAD(P)-binding domain"/>
    <property type="match status" value="1"/>
</dbReference>
<evidence type="ECO:0000313" key="3">
    <source>
        <dbReference type="EMBL" id="QCC50837.1"/>
    </source>
</evidence>
<dbReference type="SUPFAM" id="SSF51905">
    <property type="entry name" value="FAD/NAD(P)-binding domain"/>
    <property type="match status" value="1"/>
</dbReference>
<sequence>MPAIDRVAVIGGGAIGTTLAGDLATRDVDVTLFERESVASGASGRAAGICYDAYTERRDIAIAGRAIERFREFADSFRPVPYVLLAREGDREQASAIESLAERMQGRGVDVDLVDGATLGWEFPALVTDDVERAAVARNAGVLDPESFTETMAERAREAGATVQTGTEATLADPRTVRAGGTSERFDAVVVAAGPSTKQIVAEVGVDLALECYRAQALVTRLDIDVPTVFDATNHYYLRPRGSGILLGDGVDIDVGPDDDHGEADAAFVESGREHLDTALGVEASVERAWSGLCTATPDRDPLVGPVEAGLFVATGWHGHGLMRAPAVAERLATQVLGGDGIPGFEPTRFAGDEQFEPVEGVSLDDS</sequence>
<dbReference type="Pfam" id="PF01266">
    <property type="entry name" value="DAO"/>
    <property type="match status" value="1"/>
</dbReference>
<evidence type="ECO:0000256" key="1">
    <source>
        <dbReference type="ARBA" id="ARBA00023002"/>
    </source>
</evidence>
<feature type="domain" description="FAD dependent oxidoreductase" evidence="2">
    <location>
        <begin position="6"/>
        <end position="333"/>
    </location>
</feature>
<dbReference type="PANTHER" id="PTHR13847:SF287">
    <property type="entry name" value="FAD-DEPENDENT OXIDOREDUCTASE DOMAIN-CONTAINING PROTEIN 1"/>
    <property type="match status" value="1"/>
</dbReference>
<gene>
    <name evidence="3" type="ORF">DV733_06075</name>
</gene>
<dbReference type="PANTHER" id="PTHR13847">
    <property type="entry name" value="SARCOSINE DEHYDROGENASE-RELATED"/>
    <property type="match status" value="1"/>
</dbReference>
<dbReference type="EMBL" id="CP031310">
    <property type="protein sequence ID" value="QCC50837.1"/>
    <property type="molecule type" value="Genomic_DNA"/>
</dbReference>
<dbReference type="Gene3D" id="3.30.9.10">
    <property type="entry name" value="D-Amino Acid Oxidase, subunit A, domain 2"/>
    <property type="match status" value="1"/>
</dbReference>
<dbReference type="RefSeq" id="WP_049995604.1">
    <property type="nucleotide sequence ID" value="NZ_CP031310.1"/>
</dbReference>
<dbReference type="STRING" id="1457250.GCA_000755225_00276"/>
<accession>A0A4D6HDN9</accession>
<proteinExistence type="predicted"/>
<keyword evidence="4" id="KW-1185">Reference proteome</keyword>
<dbReference type="GeneID" id="39847413"/>